<dbReference type="AlphaFoldDB" id="A0AAI9YAR8"/>
<evidence type="ECO:0000313" key="1">
    <source>
        <dbReference type="EMBL" id="KAK1493671.1"/>
    </source>
</evidence>
<protein>
    <submittedName>
        <fullName evidence="1">Uncharacterized protein</fullName>
    </submittedName>
</protein>
<keyword evidence="2" id="KW-1185">Reference proteome</keyword>
<reference evidence="1" key="1">
    <citation type="submission" date="2016-11" db="EMBL/GenBank/DDBJ databases">
        <title>The genome sequence of Colletotrichum cuscutae.</title>
        <authorList>
            <person name="Baroncelli R."/>
        </authorList>
    </citation>
    <scope>NUCLEOTIDE SEQUENCE</scope>
    <source>
        <strain evidence="1">IMI 304802</strain>
    </source>
</reference>
<name>A0AAI9YAR8_9PEZI</name>
<proteinExistence type="predicted"/>
<organism evidence="1 2">
    <name type="scientific">Colletotrichum cuscutae</name>
    <dbReference type="NCBI Taxonomy" id="1209917"/>
    <lineage>
        <taxon>Eukaryota</taxon>
        <taxon>Fungi</taxon>
        <taxon>Dikarya</taxon>
        <taxon>Ascomycota</taxon>
        <taxon>Pezizomycotina</taxon>
        <taxon>Sordariomycetes</taxon>
        <taxon>Hypocreomycetidae</taxon>
        <taxon>Glomerellales</taxon>
        <taxon>Glomerellaceae</taxon>
        <taxon>Colletotrichum</taxon>
        <taxon>Colletotrichum acutatum species complex</taxon>
    </lineage>
</organism>
<dbReference type="Proteomes" id="UP001239213">
    <property type="component" value="Unassembled WGS sequence"/>
</dbReference>
<gene>
    <name evidence="1" type="ORF">CCUS01_02972</name>
</gene>
<comment type="caution">
    <text evidence="1">The sequence shown here is derived from an EMBL/GenBank/DDBJ whole genome shotgun (WGS) entry which is preliminary data.</text>
</comment>
<sequence length="96" mass="10446">MILVEFCVIWFHDRSRVYIYIDHPAQSANCPHPFPACTFLLSLLHIVCKTHGEVRRGKANKRPFMGIVAPAPDSTPKNATLATECARKGGGGGGVV</sequence>
<dbReference type="EMBL" id="MPDP01000024">
    <property type="protein sequence ID" value="KAK1493671.1"/>
    <property type="molecule type" value="Genomic_DNA"/>
</dbReference>
<accession>A0AAI9YAR8</accession>
<evidence type="ECO:0000313" key="2">
    <source>
        <dbReference type="Proteomes" id="UP001239213"/>
    </source>
</evidence>